<feature type="region of interest" description="Disordered" evidence="1">
    <location>
        <begin position="24"/>
        <end position="70"/>
    </location>
</feature>
<gene>
    <name evidence="2" type="ORF">L916_03994</name>
</gene>
<evidence type="ECO:0000313" key="2">
    <source>
        <dbReference type="EMBL" id="ETL46051.1"/>
    </source>
</evidence>
<feature type="compositionally biased region" description="Acidic residues" evidence="1">
    <location>
        <begin position="43"/>
        <end position="53"/>
    </location>
</feature>
<protein>
    <submittedName>
        <fullName evidence="2">Uncharacterized protein</fullName>
    </submittedName>
</protein>
<evidence type="ECO:0000313" key="3">
    <source>
        <dbReference type="Proteomes" id="UP000053864"/>
    </source>
</evidence>
<accession>W2JHZ6</accession>
<dbReference type="EMBL" id="KI671655">
    <property type="protein sequence ID" value="ETL46051.1"/>
    <property type="molecule type" value="Genomic_DNA"/>
</dbReference>
<reference evidence="2 3" key="1">
    <citation type="submission" date="2013-11" db="EMBL/GenBank/DDBJ databases">
        <title>The Genome Sequence of Phytophthora parasitica CJ05E6.</title>
        <authorList>
            <consortium name="The Broad Institute Genomics Platform"/>
            <person name="Russ C."/>
            <person name="Tyler B."/>
            <person name="Panabieres F."/>
            <person name="Shan W."/>
            <person name="Tripathy S."/>
            <person name="Grunwald N."/>
            <person name="Machado M."/>
            <person name="Johnson C.S."/>
            <person name="Arredondo F."/>
            <person name="Hong C."/>
            <person name="Coffey M."/>
            <person name="Young S.K."/>
            <person name="Zeng Q."/>
            <person name="Gargeya S."/>
            <person name="Fitzgerald M."/>
            <person name="Abouelleil A."/>
            <person name="Alvarado L."/>
            <person name="Chapman S.B."/>
            <person name="Gainer-Dewar J."/>
            <person name="Goldberg J."/>
            <person name="Griggs A."/>
            <person name="Gujja S."/>
            <person name="Hansen M."/>
            <person name="Howarth C."/>
            <person name="Imamovic A."/>
            <person name="Ireland A."/>
            <person name="Larimer J."/>
            <person name="McCowan C."/>
            <person name="Murphy C."/>
            <person name="Pearson M."/>
            <person name="Poon T.W."/>
            <person name="Priest M."/>
            <person name="Roberts A."/>
            <person name="Saif S."/>
            <person name="Shea T."/>
            <person name="Sykes S."/>
            <person name="Wortman J."/>
            <person name="Nusbaum C."/>
            <person name="Birren B."/>
        </authorList>
    </citation>
    <scope>NUCLEOTIDE SEQUENCE [LARGE SCALE GENOMIC DNA]</scope>
    <source>
        <strain evidence="2 3">CJ05E6</strain>
    </source>
</reference>
<feature type="non-terminal residue" evidence="2">
    <location>
        <position position="1"/>
    </location>
</feature>
<sequence length="84" mass="9391">KTIEEIARHYHILRKSIITGDAEAPKRPRLRFPRAATLPNISDIEDSESEDDSGGASADEEGPHLSDEELELVYDDCAEQEEVL</sequence>
<proteinExistence type="predicted"/>
<dbReference type="AlphaFoldDB" id="W2JHZ6"/>
<name>W2JHZ6_PHYNI</name>
<evidence type="ECO:0000256" key="1">
    <source>
        <dbReference type="SAM" id="MobiDB-lite"/>
    </source>
</evidence>
<dbReference type="Proteomes" id="UP000053864">
    <property type="component" value="Unassembled WGS sequence"/>
</dbReference>
<organism evidence="2 3">
    <name type="scientific">Phytophthora nicotianae</name>
    <name type="common">Potato buckeye rot agent</name>
    <name type="synonym">Phytophthora parasitica</name>
    <dbReference type="NCBI Taxonomy" id="4792"/>
    <lineage>
        <taxon>Eukaryota</taxon>
        <taxon>Sar</taxon>
        <taxon>Stramenopiles</taxon>
        <taxon>Oomycota</taxon>
        <taxon>Peronosporomycetes</taxon>
        <taxon>Peronosporales</taxon>
        <taxon>Peronosporaceae</taxon>
        <taxon>Phytophthora</taxon>
    </lineage>
</organism>